<sequence>MLIVGNGRVITRDAEKPYLEHGAVAIDGDTIVAVGDEAELKAANPGYEYVDAHGGVIMPGLVNCHTHIYSGLARGLAIDGCNPTNFLENLEQQWWKIDDNLTLDGTRASAYATILDSLRDGVTTIFDHHASFCEIPGSLFAIKDVAAELGMRSCLCYEVSDRRGPEKRDQSIAENAEFARWAHDAREKDNDTMIAAMFGGHATFTLSDETMDKMAEANDGLTGFHIHVCEGMNDVWDSRKNRGGIPPVERLLQHNLLGPDTMLGHCIHVTPAEMDIIKDSGTWLVNNPESNMGNAVGCAPVLEFMRRGIPVCMGTDAYTHDMLESLKVFLVIQRHNAAMPNVGWGEAMTMLFKNNYAMASKYFGRTFGKLAPGAAADVIVMDYPVFTPFSGDNIDGHMLFGMMGKNCRTTIVNGRVLYKDREFVAFDEERINAWTLEQSKKLWGTLNHRTY</sequence>
<dbReference type="InterPro" id="IPR006680">
    <property type="entry name" value="Amidohydro-rel"/>
</dbReference>
<evidence type="ECO:0000259" key="5">
    <source>
        <dbReference type="Pfam" id="PF22039"/>
    </source>
</evidence>
<proteinExistence type="predicted"/>
<dbReference type="NCBIfam" id="NF005540">
    <property type="entry name" value="PRK07203.1"/>
    <property type="match status" value="1"/>
</dbReference>
<dbReference type="InterPro" id="IPR032466">
    <property type="entry name" value="Metal_Hydrolase"/>
</dbReference>
<dbReference type="KEGG" id="pcat:Pcatena_09930"/>
<dbReference type="InterPro" id="IPR054418">
    <property type="entry name" value="MQNX/HUTI_composite_N"/>
</dbReference>
<dbReference type="AlphaFoldDB" id="A0A3G9K202"/>
<dbReference type="GeneID" id="88849126"/>
<keyword evidence="1" id="KW-0479">Metal-binding</keyword>
<organism evidence="6 7">
    <name type="scientific">Parolsenella catena</name>
    <dbReference type="NCBI Taxonomy" id="2003188"/>
    <lineage>
        <taxon>Bacteria</taxon>
        <taxon>Bacillati</taxon>
        <taxon>Actinomycetota</taxon>
        <taxon>Coriobacteriia</taxon>
        <taxon>Coriobacteriales</taxon>
        <taxon>Atopobiaceae</taxon>
        <taxon>Parolsenella</taxon>
    </lineage>
</organism>
<feature type="domain" description="Amidohydrolase-related" evidence="4">
    <location>
        <begin position="56"/>
        <end position="416"/>
    </location>
</feature>
<dbReference type="InterPro" id="IPR017700">
    <property type="entry name" value="Aminohydrolase_SsnA"/>
</dbReference>
<evidence type="ECO:0000256" key="2">
    <source>
        <dbReference type="ARBA" id="ARBA00022801"/>
    </source>
</evidence>
<dbReference type="GO" id="GO:0046872">
    <property type="term" value="F:metal ion binding"/>
    <property type="evidence" value="ECO:0007669"/>
    <property type="project" value="UniProtKB-KW"/>
</dbReference>
<evidence type="ECO:0000259" key="4">
    <source>
        <dbReference type="Pfam" id="PF01979"/>
    </source>
</evidence>
<dbReference type="SUPFAM" id="SSF51556">
    <property type="entry name" value="Metallo-dependent hydrolases"/>
    <property type="match status" value="1"/>
</dbReference>
<dbReference type="InterPro" id="IPR050287">
    <property type="entry name" value="MTA/SAH_deaminase"/>
</dbReference>
<gene>
    <name evidence="6" type="primary">guaD_1</name>
    <name evidence="6" type="ORF">Pcatena_09930</name>
</gene>
<dbReference type="RefSeq" id="WP_126422204.1">
    <property type="nucleotide sequence ID" value="NZ_AP019367.1"/>
</dbReference>
<evidence type="ECO:0000313" key="7">
    <source>
        <dbReference type="Proteomes" id="UP000273154"/>
    </source>
</evidence>
<dbReference type="GO" id="GO:0016810">
    <property type="term" value="F:hydrolase activity, acting on carbon-nitrogen (but not peptide) bonds"/>
    <property type="evidence" value="ECO:0007669"/>
    <property type="project" value="InterPro"/>
</dbReference>
<evidence type="ECO:0000256" key="1">
    <source>
        <dbReference type="ARBA" id="ARBA00022723"/>
    </source>
</evidence>
<feature type="domain" description="Aminodeoxyfutalosine deaminase/Imidazolonepropionase-like composite" evidence="5">
    <location>
        <begin position="22"/>
        <end position="46"/>
    </location>
</feature>
<keyword evidence="7" id="KW-1185">Reference proteome</keyword>
<keyword evidence="3" id="KW-0862">Zinc</keyword>
<dbReference type="InterPro" id="IPR011059">
    <property type="entry name" value="Metal-dep_hydrolase_composite"/>
</dbReference>
<reference evidence="7" key="1">
    <citation type="submission" date="2018-11" db="EMBL/GenBank/DDBJ databases">
        <title>Comparative genomics of Parolsenella catena and Libanicoccus massiliensis: Reclassification of Libanicoccus massiliensis as Parolsenella massiliensis comb. nov.</title>
        <authorList>
            <person name="Sakamoto M."/>
            <person name="Ikeyama N."/>
            <person name="Murakami T."/>
            <person name="Mori H."/>
            <person name="Yuki M."/>
            <person name="Ohkuma M."/>
        </authorList>
    </citation>
    <scope>NUCLEOTIDE SEQUENCE [LARGE SCALE GENOMIC DNA]</scope>
    <source>
        <strain evidence="7">JCM 31932</strain>
    </source>
</reference>
<name>A0A3G9K202_9ACTN</name>
<evidence type="ECO:0000256" key="3">
    <source>
        <dbReference type="ARBA" id="ARBA00022833"/>
    </source>
</evidence>
<evidence type="ECO:0000313" key="6">
    <source>
        <dbReference type="EMBL" id="BBH50406.1"/>
    </source>
</evidence>
<dbReference type="EMBL" id="AP019367">
    <property type="protein sequence ID" value="BBH50406.1"/>
    <property type="molecule type" value="Genomic_DNA"/>
</dbReference>
<dbReference type="PANTHER" id="PTHR43794:SF11">
    <property type="entry name" value="AMIDOHYDROLASE-RELATED DOMAIN-CONTAINING PROTEIN"/>
    <property type="match status" value="1"/>
</dbReference>
<dbReference type="Gene3D" id="2.30.40.10">
    <property type="entry name" value="Urease, subunit C, domain 1"/>
    <property type="match status" value="1"/>
</dbReference>
<dbReference type="Proteomes" id="UP000273154">
    <property type="component" value="Chromosome"/>
</dbReference>
<dbReference type="OrthoDB" id="3189065at2"/>
<dbReference type="SUPFAM" id="SSF51338">
    <property type="entry name" value="Composite domain of metallo-dependent hydrolases"/>
    <property type="match status" value="1"/>
</dbReference>
<accession>A0A3G9K202</accession>
<dbReference type="NCBIfam" id="TIGR03314">
    <property type="entry name" value="Se_ssnA"/>
    <property type="match status" value="1"/>
</dbReference>
<dbReference type="Pfam" id="PF22039">
    <property type="entry name" value="HUTI_composite_bact"/>
    <property type="match status" value="1"/>
</dbReference>
<dbReference type="Pfam" id="PF01979">
    <property type="entry name" value="Amidohydro_1"/>
    <property type="match status" value="1"/>
</dbReference>
<keyword evidence="2" id="KW-0378">Hydrolase</keyword>
<dbReference type="Gene3D" id="3.20.20.140">
    <property type="entry name" value="Metal-dependent hydrolases"/>
    <property type="match status" value="1"/>
</dbReference>
<protein>
    <submittedName>
        <fullName evidence="6">Guanine deaminase</fullName>
    </submittedName>
</protein>
<dbReference type="PANTHER" id="PTHR43794">
    <property type="entry name" value="AMINOHYDROLASE SSNA-RELATED"/>
    <property type="match status" value="1"/>
</dbReference>